<reference evidence="1 2" key="1">
    <citation type="submission" date="2020-08" db="EMBL/GenBank/DDBJ databases">
        <title>Genomic Encyclopedia of Type Strains, Phase IV (KMG-IV): sequencing the most valuable type-strain genomes for metagenomic binning, comparative biology and taxonomic classification.</title>
        <authorList>
            <person name="Goeker M."/>
        </authorList>
    </citation>
    <scope>NUCLEOTIDE SEQUENCE [LARGE SCALE GENOMIC DNA]</scope>
    <source>
        <strain evidence="1 2">YIM 65646</strain>
    </source>
</reference>
<proteinExistence type="predicted"/>
<dbReference type="EMBL" id="JACHGT010000001">
    <property type="protein sequence ID" value="MBB6032569.1"/>
    <property type="molecule type" value="Genomic_DNA"/>
</dbReference>
<name>A0A841FIU5_9ACTN</name>
<accession>A0A841FIU5</accession>
<protein>
    <submittedName>
        <fullName evidence="1">Uncharacterized protein</fullName>
    </submittedName>
</protein>
<dbReference type="AlphaFoldDB" id="A0A841FIU5"/>
<dbReference type="Proteomes" id="UP000548476">
    <property type="component" value="Unassembled WGS sequence"/>
</dbReference>
<dbReference type="RefSeq" id="WP_184785454.1">
    <property type="nucleotide sequence ID" value="NZ_BONT01000039.1"/>
</dbReference>
<evidence type="ECO:0000313" key="2">
    <source>
        <dbReference type="Proteomes" id="UP000548476"/>
    </source>
</evidence>
<keyword evidence="2" id="KW-1185">Reference proteome</keyword>
<sequence length="163" mass="17319">MSADSLAWQRTLLLADDADPDAVAKHAADRDWPTCEEGGDWPGASVLAAWRTTDDSLVRYAEHQLYGTRFVCLSAAIPEAGEALAAELATVVPTVTLADALAVLATEPAAEPVALIRAARELATLRVIRTADGGEDPGHEAIDRHAGHANPHVRRVVRLVMGE</sequence>
<evidence type="ECO:0000313" key="1">
    <source>
        <dbReference type="EMBL" id="MBB6032569.1"/>
    </source>
</evidence>
<gene>
    <name evidence="1" type="ORF">HNR73_000411</name>
</gene>
<organism evidence="1 2">
    <name type="scientific">Phytomonospora endophytica</name>
    <dbReference type="NCBI Taxonomy" id="714109"/>
    <lineage>
        <taxon>Bacteria</taxon>
        <taxon>Bacillati</taxon>
        <taxon>Actinomycetota</taxon>
        <taxon>Actinomycetes</taxon>
        <taxon>Micromonosporales</taxon>
        <taxon>Micromonosporaceae</taxon>
        <taxon>Phytomonospora</taxon>
    </lineage>
</organism>
<comment type="caution">
    <text evidence="1">The sequence shown here is derived from an EMBL/GenBank/DDBJ whole genome shotgun (WGS) entry which is preliminary data.</text>
</comment>